<dbReference type="Proteomes" id="UP000440578">
    <property type="component" value="Unassembled WGS sequence"/>
</dbReference>
<dbReference type="InterPro" id="IPR020103">
    <property type="entry name" value="PsdUridine_synth_cat_dom_sf"/>
</dbReference>
<dbReference type="SUPFAM" id="SSF55120">
    <property type="entry name" value="Pseudouridine synthase"/>
    <property type="match status" value="1"/>
</dbReference>
<organism evidence="4 5">
    <name type="scientific">Amphibalanus amphitrite</name>
    <name type="common">Striped barnacle</name>
    <name type="synonym">Balanus amphitrite</name>
    <dbReference type="NCBI Taxonomy" id="1232801"/>
    <lineage>
        <taxon>Eukaryota</taxon>
        <taxon>Metazoa</taxon>
        <taxon>Ecdysozoa</taxon>
        <taxon>Arthropoda</taxon>
        <taxon>Crustacea</taxon>
        <taxon>Multicrustacea</taxon>
        <taxon>Cirripedia</taxon>
        <taxon>Thoracica</taxon>
        <taxon>Thoracicalcarea</taxon>
        <taxon>Balanomorpha</taxon>
        <taxon>Balanoidea</taxon>
        <taxon>Balanidae</taxon>
        <taxon>Amphibalaninae</taxon>
        <taxon>Amphibalanus</taxon>
    </lineage>
</organism>
<name>A0A6A4VC00_AMPAM</name>
<dbReference type="GO" id="GO:0001522">
    <property type="term" value="P:pseudouridine synthesis"/>
    <property type="evidence" value="ECO:0007669"/>
    <property type="project" value="InterPro"/>
</dbReference>
<feature type="domain" description="Pseudouridine synthase II N-terminal" evidence="3">
    <location>
        <begin position="133"/>
        <end position="264"/>
    </location>
</feature>
<proteinExistence type="inferred from homology"/>
<keyword evidence="5" id="KW-1185">Reference proteome</keyword>
<dbReference type="InterPro" id="IPR039048">
    <property type="entry name" value="Trub2"/>
</dbReference>
<dbReference type="GO" id="GO:0009982">
    <property type="term" value="F:pseudouridine synthase activity"/>
    <property type="evidence" value="ECO:0007669"/>
    <property type="project" value="InterPro"/>
</dbReference>
<sequence>MSSTVAVAPRRAADIWRRLHGLVCVFKPAGCTVNHCMRVLRHRLAADLNAVEEARYAAAVDGRTAAAGEWAVDGRTAAAGDWAVAPEVDSASLAPPLVDSASLERPLAGLNPRLLTGPAFQPVDVRVARLASLGRHMSGPLLLGVNSGARLAAALRHAGPQVRVHQVTARLGLATDTLLAAGRPTERAAYGHVTRGRLEAVLSGLQAAHQRLMFEHTGLPVNSQAAYELASRGPARPERGAPPVIYGLRCQQFAPPFVTIEVHSCNESSQYLLTLVADLGRQLRTAAVTVRSRCLRHGPFHLEHALLMKHWQLDHVQHNMRQCLVTAARGLTAPLSATLQPVQGPGGGPQAAAGSPAARNRE</sequence>
<evidence type="ECO:0000313" key="5">
    <source>
        <dbReference type="Proteomes" id="UP000440578"/>
    </source>
</evidence>
<dbReference type="GO" id="GO:0003723">
    <property type="term" value="F:RNA binding"/>
    <property type="evidence" value="ECO:0007669"/>
    <property type="project" value="InterPro"/>
</dbReference>
<dbReference type="AlphaFoldDB" id="A0A6A4VC00"/>
<comment type="caution">
    <text evidence="4">The sequence shown here is derived from an EMBL/GenBank/DDBJ whole genome shotgun (WGS) entry which is preliminary data.</text>
</comment>
<evidence type="ECO:0000259" key="3">
    <source>
        <dbReference type="Pfam" id="PF01509"/>
    </source>
</evidence>
<dbReference type="InterPro" id="IPR002501">
    <property type="entry name" value="PsdUridine_synth_N"/>
</dbReference>
<evidence type="ECO:0000256" key="2">
    <source>
        <dbReference type="SAM" id="MobiDB-lite"/>
    </source>
</evidence>
<feature type="compositionally biased region" description="Low complexity" evidence="2">
    <location>
        <begin position="350"/>
        <end position="362"/>
    </location>
</feature>
<protein>
    <submittedName>
        <fullName evidence="4">Mitochondrial mRNA pseudouridine synthase Trub2</fullName>
    </submittedName>
</protein>
<reference evidence="4 5" key="1">
    <citation type="submission" date="2019-07" db="EMBL/GenBank/DDBJ databases">
        <title>Draft genome assembly of a fouling barnacle, Amphibalanus amphitrite (Darwin, 1854): The first reference genome for Thecostraca.</title>
        <authorList>
            <person name="Kim W."/>
        </authorList>
    </citation>
    <scope>NUCLEOTIDE SEQUENCE [LARGE SCALE GENOMIC DNA]</scope>
    <source>
        <strain evidence="4">SNU_AA5</strain>
        <tissue evidence="4">Soma without cirri and trophi</tissue>
    </source>
</reference>
<dbReference type="PANTHER" id="PTHR13195">
    <property type="entry name" value="PSEUDOURIDINE SYNTHASE-RELATED"/>
    <property type="match status" value="1"/>
</dbReference>
<dbReference type="EMBL" id="VIIS01002078">
    <property type="protein sequence ID" value="KAF0288810.1"/>
    <property type="molecule type" value="Genomic_DNA"/>
</dbReference>
<feature type="region of interest" description="Disordered" evidence="2">
    <location>
        <begin position="337"/>
        <end position="362"/>
    </location>
</feature>
<dbReference type="PANTHER" id="PTHR13195:SF0">
    <property type="entry name" value="PSEUDOURIDYLATE SYNTHASE TRUB2, MITOCHONDRIAL"/>
    <property type="match status" value="1"/>
</dbReference>
<dbReference type="OrthoDB" id="9995526at2759"/>
<gene>
    <name evidence="4" type="primary">Trub2_0</name>
    <name evidence="4" type="ORF">FJT64_012838</name>
</gene>
<comment type="similarity">
    <text evidence="1">Belongs to the pseudouridine synthase TruB family.</text>
</comment>
<evidence type="ECO:0000313" key="4">
    <source>
        <dbReference type="EMBL" id="KAF0288810.1"/>
    </source>
</evidence>
<evidence type="ECO:0000256" key="1">
    <source>
        <dbReference type="ARBA" id="ARBA00008999"/>
    </source>
</evidence>
<dbReference type="Gene3D" id="3.30.2350.10">
    <property type="entry name" value="Pseudouridine synthase"/>
    <property type="match status" value="1"/>
</dbReference>
<accession>A0A6A4VC00</accession>
<dbReference type="GO" id="GO:0006396">
    <property type="term" value="P:RNA processing"/>
    <property type="evidence" value="ECO:0007669"/>
    <property type="project" value="InterPro"/>
</dbReference>
<dbReference type="Pfam" id="PF01509">
    <property type="entry name" value="TruB_N"/>
    <property type="match status" value="1"/>
</dbReference>